<evidence type="ECO:0000256" key="2">
    <source>
        <dbReference type="SAM" id="MobiDB-lite"/>
    </source>
</evidence>
<sequence>MPNSIRPGDVLADRYRLVDLLTESEGGRFWRAHDGVLERHVALHVIGADDERAPGLLEAARRSATILDRRLLRVLDADQVDGLCFVVNEWGSGRSLDIMLVDEGPLGARRAAWLVSEVAASIAVAHDAGVAHGRLVPENVLVDRNGAIRVIGFSVDAALRGLPAGRPSTDVSDLGGLLYAALTGRWPGASPSDVTPAPQEHGRVLRPRQVRAGIPRPLDALCDEVVNPYPSHGSLRSAHDLSTARGIGDYLRDFVGDTTGMAEAEAASAPVHRQPETVAFAPLPDRPAPSGDAAAEVPPAPDATPEDAAPTPAPAPAPPPEPTVVRLAPPAVPADSTPEPIAESAESSPEPPASPAPTTPPPSAASEPTLVAVPVPPAGPGDADPSPDGPDNREARTDPDAGQPRDVPVEQPTQAGLPIFDDENDDVSWLTARTEKAPPPPPFEPPPERPLFAPDPADGRPVRTPRPGAVTTSTGDFWPWESSSSTGTGVTPISDEDDDDEVPGRSWLRLAGAIAAGLLLLVAVVVAYNLGRGKTPLGAEPDSSRPSASSPSAEATLPAVITGVSAQDFDPQGDPPDENPDLVPLALDGNPSTAWRTMTYDQNFGPGGLKTGVGLVLDLGESTSVSSVDLTTVGAATGVSVYVTDTVPTGVRGLTPAARGSVKPRGRITLDEPVTGRYVTVWLTSLPTVEGRYRGEIAEVAVRG</sequence>
<dbReference type="GO" id="GO:0004672">
    <property type="term" value="F:protein kinase activity"/>
    <property type="evidence" value="ECO:0007669"/>
    <property type="project" value="InterPro"/>
</dbReference>
<dbReference type="Gene3D" id="1.10.510.10">
    <property type="entry name" value="Transferase(Phosphotransferase) domain 1"/>
    <property type="match status" value="1"/>
</dbReference>
<feature type="region of interest" description="Disordered" evidence="2">
    <location>
        <begin position="280"/>
        <end position="501"/>
    </location>
</feature>
<feature type="compositionally biased region" description="Low complexity" evidence="2">
    <location>
        <begin position="544"/>
        <end position="555"/>
    </location>
</feature>
<feature type="compositionally biased region" description="Pro residues" evidence="2">
    <location>
        <begin position="437"/>
        <end position="449"/>
    </location>
</feature>
<dbReference type="CDD" id="cd13973">
    <property type="entry name" value="PK_MviN-like"/>
    <property type="match status" value="1"/>
</dbReference>
<feature type="compositionally biased region" description="Basic and acidic residues" evidence="2">
    <location>
        <begin position="390"/>
        <end position="399"/>
    </location>
</feature>
<dbReference type="SMART" id="SM00220">
    <property type="entry name" value="S_TKc"/>
    <property type="match status" value="1"/>
</dbReference>
<evidence type="ECO:0000256" key="1">
    <source>
        <dbReference type="ARBA" id="ARBA00023170"/>
    </source>
</evidence>
<dbReference type="InterPro" id="IPR011009">
    <property type="entry name" value="Kinase-like_dom_sf"/>
</dbReference>
<evidence type="ECO:0000313" key="5">
    <source>
        <dbReference type="Proteomes" id="UP000523955"/>
    </source>
</evidence>
<dbReference type="InterPro" id="IPR008979">
    <property type="entry name" value="Galactose-bd-like_sf"/>
</dbReference>
<feature type="compositionally biased region" description="Pro residues" evidence="2">
    <location>
        <begin position="349"/>
        <end position="363"/>
    </location>
</feature>
<dbReference type="InterPro" id="IPR000719">
    <property type="entry name" value="Prot_kinase_dom"/>
</dbReference>
<feature type="region of interest" description="Disordered" evidence="2">
    <location>
        <begin position="534"/>
        <end position="555"/>
    </location>
</feature>
<name>A0A7X0VBG4_9ACTN</name>
<dbReference type="Proteomes" id="UP000523955">
    <property type="component" value="Unassembled WGS sequence"/>
</dbReference>
<comment type="caution">
    <text evidence="4">The sequence shown here is derived from an EMBL/GenBank/DDBJ whole genome shotgun (WGS) entry which is preliminary data.</text>
</comment>
<accession>A0A7X0VBG4</accession>
<dbReference type="PROSITE" id="PS50011">
    <property type="entry name" value="PROTEIN_KINASE_DOM"/>
    <property type="match status" value="1"/>
</dbReference>
<feature type="compositionally biased region" description="Pro residues" evidence="2">
    <location>
        <begin position="311"/>
        <end position="322"/>
    </location>
</feature>
<dbReference type="SUPFAM" id="SSF49785">
    <property type="entry name" value="Galactose-binding domain-like"/>
    <property type="match status" value="1"/>
</dbReference>
<gene>
    <name evidence="4" type="ORF">H5V45_11580</name>
</gene>
<dbReference type="SUPFAM" id="SSF56112">
    <property type="entry name" value="Protein kinase-like (PK-like)"/>
    <property type="match status" value="1"/>
</dbReference>
<keyword evidence="1" id="KW-0675">Receptor</keyword>
<reference evidence="4 5" key="1">
    <citation type="submission" date="2020-08" db="EMBL/GenBank/DDBJ databases">
        <authorList>
            <person name="Seo M.-J."/>
        </authorList>
    </citation>
    <scope>NUCLEOTIDE SEQUENCE [LARGE SCALE GENOMIC DNA]</scope>
    <source>
        <strain evidence="4 5">KIGAM211</strain>
    </source>
</reference>
<feature type="compositionally biased region" description="Low complexity" evidence="2">
    <location>
        <begin position="336"/>
        <end position="348"/>
    </location>
</feature>
<dbReference type="EMBL" id="JACKXE010000001">
    <property type="protein sequence ID" value="MBB6627957.1"/>
    <property type="molecule type" value="Genomic_DNA"/>
</dbReference>
<feature type="compositionally biased region" description="Low complexity" evidence="2">
    <location>
        <begin position="364"/>
        <end position="373"/>
    </location>
</feature>
<dbReference type="AlphaFoldDB" id="A0A7X0VBG4"/>
<dbReference type="RefSeq" id="WP_185253058.1">
    <property type="nucleotide sequence ID" value="NZ_JACKXE010000001.1"/>
</dbReference>
<dbReference type="GO" id="GO:0005524">
    <property type="term" value="F:ATP binding"/>
    <property type="evidence" value="ECO:0007669"/>
    <property type="project" value="InterPro"/>
</dbReference>
<evidence type="ECO:0000259" key="3">
    <source>
        <dbReference type="PROSITE" id="PS50011"/>
    </source>
</evidence>
<proteinExistence type="predicted"/>
<protein>
    <recommendedName>
        <fullName evidence="3">Protein kinase domain-containing protein</fullName>
    </recommendedName>
</protein>
<dbReference type="Gene3D" id="3.30.200.20">
    <property type="entry name" value="Phosphorylase Kinase, domain 1"/>
    <property type="match status" value="1"/>
</dbReference>
<feature type="domain" description="Protein kinase" evidence="3">
    <location>
        <begin position="15"/>
        <end position="278"/>
    </location>
</feature>
<organism evidence="4 5">
    <name type="scientific">Nocardioides luti</name>
    <dbReference type="NCBI Taxonomy" id="2761101"/>
    <lineage>
        <taxon>Bacteria</taxon>
        <taxon>Bacillati</taxon>
        <taxon>Actinomycetota</taxon>
        <taxon>Actinomycetes</taxon>
        <taxon>Propionibacteriales</taxon>
        <taxon>Nocardioidaceae</taxon>
        <taxon>Nocardioides</taxon>
    </lineage>
</organism>
<keyword evidence="5" id="KW-1185">Reference proteome</keyword>
<evidence type="ECO:0000313" key="4">
    <source>
        <dbReference type="EMBL" id="MBB6627957.1"/>
    </source>
</evidence>
<dbReference type="Gene3D" id="2.60.120.260">
    <property type="entry name" value="Galactose-binding domain-like"/>
    <property type="match status" value="1"/>
</dbReference>
<feature type="compositionally biased region" description="Polar residues" evidence="2">
    <location>
        <begin position="470"/>
        <end position="491"/>
    </location>
</feature>